<evidence type="ECO:0000256" key="1">
    <source>
        <dbReference type="ARBA" id="ARBA00022801"/>
    </source>
</evidence>
<keyword evidence="3 4" id="KW-0443">Lipid metabolism</keyword>
<feature type="short sequence motif" description="GXGXXG" evidence="4">
    <location>
        <begin position="860"/>
        <end position="865"/>
    </location>
</feature>
<evidence type="ECO:0000313" key="8">
    <source>
        <dbReference type="EMBL" id="KAK3253525.1"/>
    </source>
</evidence>
<name>A0AAE0F7N0_9CHLO</name>
<feature type="compositionally biased region" description="Low complexity" evidence="6">
    <location>
        <begin position="1007"/>
        <end position="1016"/>
    </location>
</feature>
<dbReference type="Proteomes" id="UP001190700">
    <property type="component" value="Unassembled WGS sequence"/>
</dbReference>
<feature type="region of interest" description="Disordered" evidence="6">
    <location>
        <begin position="1000"/>
        <end position="1095"/>
    </location>
</feature>
<feature type="active site" description="Proton acceptor" evidence="4">
    <location>
        <position position="1203"/>
    </location>
</feature>
<sequence length="1282" mass="132627">VGDAPWGACIAGKETVANRRWPRRRSTCVLDEAEGIWRQRGRRSVDMHQLLGERIDAATMFMEGRGWVALPPARRVAQLESGVAEEVQATTALERFLANLLEAPDPTSLSMALENGVLEYICNRVLGLLDVDGCLQVMEDPDSGAEVGSQSQSDALRHAAKQAGSVLALLCQLACVDHHCLLAEITRRGAVEPMIRGLLAQHHPVSEAYGMPSCPGLLRRVLCQVAEQDLWEVAVETRSSEHGQAEEGGSQLRGVRTRLAMSSGSPLAAQGPAYLLEVPALEKGKELSPSELIFGVPAAAYGLGADLDLPLKGRVLLVRARLCPDWWTTQCAIASQAATLVWYAAQAGAVGVVFLWPGPWVRPLWPHPNLDVASTIPSYIIPATHPSLGRLLDTVPVYTHAVAKDKAPQTPDPPLPLDPPPLPCISLVPAPESSAHILSHRCGELLEWIARGGHGRNPLVEHKPESPAAVRRMSKSRALLRSLSQGVASAGGSIRPLAGAAGRVGGMAVGAAETALCAASVAAGAAGTMYSTTTGAAGTVVGAAANSVGMPLLGATARVVAGTAGFIGGSAINAAGATMGLAGSGIGVARHAVGAMASYAPSAKTGDSPPHHDPQDTPSVSPPSYDECTSNLAAEGGALMETKGRATEALARVAPAYAEDREEYSHLGSDRPAGGDIVAMEEGDREGETPSRGAERLHGADAPSSGITGMDGVEVGGEGHAGIPREETLSSSSNEAAKETGGHMGTLPRGAGVGMGDGVEPAAAALQGVVPEQPVASGRAPGRERAATAPAEAGPQTLYDEEQLVTTAVSAGERRHATLLLVALGRAPLLPRTCNPPSCAQAEAAESSQPQPVRILAIDGGGTRGIAAISMLRAIRQLCGAHHITHMFDLIVGTSTGGIIAVGCALGLTDLEIEQVYRESAVEAFQADSYTSLMLNGPGCAAARGFESILMRQFGPAAGMALGQTAAHLGCPRICLLSNLASRTPSATYLFRNYIHPSPPPPPAPSASPVGVGAAGTAQDQSEGRATIEPRGTPGKEDSPAPGCAPRRNSVDGEAANRDTPAGTATQGDYAQGEETAGAEQRWPASQPGPAPAEEVTGARYTEAAAHNPVTFTQENLPGEHRASIIDCLRSTSAAPWYFEEVSLCKELTSGQVIRKGDTKKMAEAGMSTNTTAEASTRTDGGSPAEADPAVKGSIFANLRLIDGGISANNPADVAVHEARRVFGQSQSLVLVSVGTGSSLPAETNNRSLPGRHVRACELWSVREQKDMCVRACCGACGSRVT</sequence>
<dbReference type="InterPro" id="IPR002641">
    <property type="entry name" value="PNPLA_dom"/>
</dbReference>
<feature type="short sequence motif" description="GXSXG" evidence="4">
    <location>
        <begin position="893"/>
        <end position="897"/>
    </location>
</feature>
<feature type="active site" description="Nucleophile" evidence="4">
    <location>
        <position position="895"/>
    </location>
</feature>
<dbReference type="PANTHER" id="PTHR24185:SF1">
    <property type="entry name" value="CALCIUM-INDEPENDENT PHOSPHOLIPASE A2-GAMMA"/>
    <property type="match status" value="1"/>
</dbReference>
<accession>A0AAE0F7N0</accession>
<comment type="caution">
    <text evidence="8">The sequence shown here is derived from an EMBL/GenBank/DDBJ whole genome shotgun (WGS) entry which is preliminary data.</text>
</comment>
<dbReference type="InterPro" id="IPR016035">
    <property type="entry name" value="Acyl_Trfase/lysoPLipase"/>
</dbReference>
<dbReference type="GO" id="GO:0016020">
    <property type="term" value="C:membrane"/>
    <property type="evidence" value="ECO:0007669"/>
    <property type="project" value="TreeGrafter"/>
</dbReference>
<comment type="similarity">
    <text evidence="5">Belongs to the patatin family.</text>
</comment>
<feature type="region of interest" description="Disordered" evidence="6">
    <location>
        <begin position="1160"/>
        <end position="1187"/>
    </location>
</feature>
<evidence type="ECO:0000256" key="4">
    <source>
        <dbReference type="PROSITE-ProRule" id="PRU01161"/>
    </source>
</evidence>
<dbReference type="PROSITE" id="PS51635">
    <property type="entry name" value="PNPLA"/>
    <property type="match status" value="1"/>
</dbReference>
<comment type="domain">
    <text evidence="5">The nitrogen atoms of the two glycine residues in the GGXR motif define the oxyanion hole, and stabilize the oxyanion that forms during the nucleophilic attack by the catalytic serine during substrate cleavage.</text>
</comment>
<proteinExistence type="inferred from homology"/>
<feature type="non-terminal residue" evidence="8">
    <location>
        <position position="1"/>
    </location>
</feature>
<evidence type="ECO:0000256" key="5">
    <source>
        <dbReference type="RuleBase" id="RU361262"/>
    </source>
</evidence>
<protein>
    <recommendedName>
        <fullName evidence="5">Patatin</fullName>
        <ecNumber evidence="5">3.1.1.-</ecNumber>
    </recommendedName>
</protein>
<dbReference type="GO" id="GO:0016042">
    <property type="term" value="P:lipid catabolic process"/>
    <property type="evidence" value="ECO:0007669"/>
    <property type="project" value="UniProtKB-UniRule"/>
</dbReference>
<dbReference type="PANTHER" id="PTHR24185">
    <property type="entry name" value="CALCIUM-INDEPENDENT PHOSPHOLIPASE A2-GAMMA"/>
    <property type="match status" value="1"/>
</dbReference>
<feature type="short sequence motif" description="DGA/G" evidence="4">
    <location>
        <begin position="1203"/>
        <end position="1205"/>
    </location>
</feature>
<evidence type="ECO:0000313" key="9">
    <source>
        <dbReference type="Proteomes" id="UP001190700"/>
    </source>
</evidence>
<evidence type="ECO:0000256" key="6">
    <source>
        <dbReference type="SAM" id="MobiDB-lite"/>
    </source>
</evidence>
<keyword evidence="9" id="KW-1185">Reference proteome</keyword>
<feature type="region of interest" description="Disordered" evidence="6">
    <location>
        <begin position="600"/>
        <end position="630"/>
    </location>
</feature>
<dbReference type="EC" id="3.1.1.-" evidence="5"/>
<dbReference type="EMBL" id="LGRX02024782">
    <property type="protein sequence ID" value="KAK3253525.1"/>
    <property type="molecule type" value="Genomic_DNA"/>
</dbReference>
<keyword evidence="1 4" id="KW-0378">Hydrolase</keyword>
<feature type="domain" description="PNPLA" evidence="7">
    <location>
        <begin position="856"/>
        <end position="1216"/>
    </location>
</feature>
<evidence type="ECO:0000256" key="3">
    <source>
        <dbReference type="ARBA" id="ARBA00023098"/>
    </source>
</evidence>
<feature type="compositionally biased region" description="Basic and acidic residues" evidence="6">
    <location>
        <begin position="686"/>
        <end position="699"/>
    </location>
</feature>
<dbReference type="GO" id="GO:0006631">
    <property type="term" value="P:fatty acid metabolic process"/>
    <property type="evidence" value="ECO:0007669"/>
    <property type="project" value="TreeGrafter"/>
</dbReference>
<gene>
    <name evidence="8" type="ORF">CYMTET_37226</name>
</gene>
<dbReference type="GO" id="GO:0004620">
    <property type="term" value="F:phospholipase activity"/>
    <property type="evidence" value="ECO:0007669"/>
    <property type="project" value="TreeGrafter"/>
</dbReference>
<feature type="region of interest" description="Disordered" evidence="6">
    <location>
        <begin position="682"/>
        <end position="758"/>
    </location>
</feature>
<comment type="function">
    <text evidence="5">Lipolytic acyl hydrolase (LAH).</text>
</comment>
<reference evidence="8 9" key="1">
    <citation type="journal article" date="2015" name="Genome Biol. Evol.">
        <title>Comparative Genomics of a Bacterivorous Green Alga Reveals Evolutionary Causalities and Consequences of Phago-Mixotrophic Mode of Nutrition.</title>
        <authorList>
            <person name="Burns J.A."/>
            <person name="Paasch A."/>
            <person name="Narechania A."/>
            <person name="Kim E."/>
        </authorList>
    </citation>
    <scope>NUCLEOTIDE SEQUENCE [LARGE SCALE GENOMIC DNA]</scope>
    <source>
        <strain evidence="8 9">PLY_AMNH</strain>
    </source>
</reference>
<evidence type="ECO:0000256" key="2">
    <source>
        <dbReference type="ARBA" id="ARBA00022963"/>
    </source>
</evidence>
<feature type="compositionally biased region" description="Polar residues" evidence="6">
    <location>
        <begin position="1167"/>
        <end position="1180"/>
    </location>
</feature>
<organism evidence="8 9">
    <name type="scientific">Cymbomonas tetramitiformis</name>
    <dbReference type="NCBI Taxonomy" id="36881"/>
    <lineage>
        <taxon>Eukaryota</taxon>
        <taxon>Viridiplantae</taxon>
        <taxon>Chlorophyta</taxon>
        <taxon>Pyramimonadophyceae</taxon>
        <taxon>Pyramimonadales</taxon>
        <taxon>Pyramimonadaceae</taxon>
        <taxon>Cymbomonas</taxon>
    </lineage>
</organism>
<dbReference type="Pfam" id="PF01734">
    <property type="entry name" value="Patatin"/>
    <property type="match status" value="1"/>
</dbReference>
<feature type="region of interest" description="Disordered" evidence="6">
    <location>
        <begin position="772"/>
        <end position="799"/>
    </location>
</feature>
<feature type="compositionally biased region" description="Basic and acidic residues" evidence="6">
    <location>
        <begin position="1022"/>
        <end position="1039"/>
    </location>
</feature>
<dbReference type="Gene3D" id="3.40.1090.10">
    <property type="entry name" value="Cytosolic phospholipase A2 catalytic domain"/>
    <property type="match status" value="2"/>
</dbReference>
<evidence type="ECO:0000259" key="7">
    <source>
        <dbReference type="PROSITE" id="PS51635"/>
    </source>
</evidence>
<dbReference type="SUPFAM" id="SSF52151">
    <property type="entry name" value="FabD/lysophospholipase-like"/>
    <property type="match status" value="2"/>
</dbReference>
<keyword evidence="2 4" id="KW-0442">Lipid degradation</keyword>